<dbReference type="VEuPathDB" id="CryptoDB:Vbra_5711"/>
<evidence type="ECO:0000256" key="1">
    <source>
        <dbReference type="SAM" id="MobiDB-lite"/>
    </source>
</evidence>
<dbReference type="AlphaFoldDB" id="A0A0G4F396"/>
<name>A0A0G4F396_VITBC</name>
<dbReference type="SUPFAM" id="SSF81606">
    <property type="entry name" value="PP2C-like"/>
    <property type="match status" value="1"/>
</dbReference>
<feature type="region of interest" description="Disordered" evidence="1">
    <location>
        <begin position="414"/>
        <end position="448"/>
    </location>
</feature>
<dbReference type="Pfam" id="PF00481">
    <property type="entry name" value="PP2C"/>
    <property type="match status" value="1"/>
</dbReference>
<dbReference type="EMBL" id="CDMY01000368">
    <property type="protein sequence ID" value="CEM06652.1"/>
    <property type="molecule type" value="Genomic_DNA"/>
</dbReference>
<dbReference type="PROSITE" id="PS51746">
    <property type="entry name" value="PPM_2"/>
    <property type="match status" value="1"/>
</dbReference>
<accession>A0A0G4F396</accession>
<evidence type="ECO:0000259" key="2">
    <source>
        <dbReference type="PROSITE" id="PS51746"/>
    </source>
</evidence>
<feature type="domain" description="PPM-type phosphatase" evidence="2">
    <location>
        <begin position="50"/>
        <end position="607"/>
    </location>
</feature>
<feature type="compositionally biased region" description="Polar residues" evidence="1">
    <location>
        <begin position="474"/>
        <end position="483"/>
    </location>
</feature>
<dbReference type="InParanoid" id="A0A0G4F396"/>
<sequence length="676" mass="74814">MGLQGSGVALAAYMGMDFLYATDVRPMAPQAIAEHLKAGSVQACTPEGVRGYFTTFRAAPKGEPTDQVAIDAENGIFTIFDGTNGSLCAKFLKDNFLDILRFDLYRMFSPVFNKRRRRNTEEAEGDNGSTIPRSTAASHVNKGWLNFSGSELIFEVPFGLQAKWIDAISNSFYVAERMFFLRNEHRGSSVDDHLSGASVASAIVTPIGLVVANIGETVSVLGAVRKTANNAVQPPESMRGIPVGDHERLDSFQMTARHTCDSVSERKRIAGSHQHRQIYRDMFYNRGLLKGQLRITRAIGSYHLKDTNIWERLPEKHPKLYKFPPVQPYVICMPEYCLQVKGHREGTTKNSATTGRRDAVLALVQQYFPEVKFMLMGSSGFWQLVDKDEAVKATYQFLEAEKQARQDLINQQTQTIPQPAVVTTPAAAPDVSPEPPSQQEKEADDTVGVVPSPLAGSLVARLQHMLFSRTTATPAYAQESSGAASEPGPKKHNEEAKASDVLQPTIEQPMGMDVSTYLMRKALSVAAKRNQMMHLNAQVFEDCLPTVATRGLQKHFNKYGLPYPACEERLLSNLIKTHRRRTNRDLHPLPSTTEVLNDDVTVGVLVLPSKLSRTPPKNRFADPSMGPPAIAPAVKELEADIPKSMPAPANEGRWNIPMADRQWWDISPIHNYSPGS</sequence>
<gene>
    <name evidence="3" type="ORF">Vbra_5711</name>
</gene>
<feature type="region of interest" description="Disordered" evidence="1">
    <location>
        <begin position="474"/>
        <end position="498"/>
    </location>
</feature>
<keyword evidence="4" id="KW-1185">Reference proteome</keyword>
<proteinExistence type="predicted"/>
<organism evidence="3 4">
    <name type="scientific">Vitrella brassicaformis (strain CCMP3155)</name>
    <dbReference type="NCBI Taxonomy" id="1169540"/>
    <lineage>
        <taxon>Eukaryota</taxon>
        <taxon>Sar</taxon>
        <taxon>Alveolata</taxon>
        <taxon>Colpodellida</taxon>
        <taxon>Vitrellaceae</taxon>
        <taxon>Vitrella</taxon>
    </lineage>
</organism>
<dbReference type="Proteomes" id="UP000041254">
    <property type="component" value="Unassembled WGS sequence"/>
</dbReference>
<dbReference type="InterPro" id="IPR036457">
    <property type="entry name" value="PPM-type-like_dom_sf"/>
</dbReference>
<dbReference type="PANTHER" id="PTHR13832:SF827">
    <property type="entry name" value="PROTEIN PHOSPHATASE 1L"/>
    <property type="match status" value="1"/>
</dbReference>
<feature type="compositionally biased region" description="Low complexity" evidence="1">
    <location>
        <begin position="414"/>
        <end position="429"/>
    </location>
</feature>
<protein>
    <recommendedName>
        <fullName evidence="2">PPM-type phosphatase domain-containing protein</fullName>
    </recommendedName>
</protein>
<evidence type="ECO:0000313" key="4">
    <source>
        <dbReference type="Proteomes" id="UP000041254"/>
    </source>
</evidence>
<dbReference type="InterPro" id="IPR001932">
    <property type="entry name" value="PPM-type_phosphatase-like_dom"/>
</dbReference>
<dbReference type="InterPro" id="IPR015655">
    <property type="entry name" value="PP2C"/>
</dbReference>
<dbReference type="GO" id="GO:0004722">
    <property type="term" value="F:protein serine/threonine phosphatase activity"/>
    <property type="evidence" value="ECO:0007669"/>
    <property type="project" value="InterPro"/>
</dbReference>
<evidence type="ECO:0000313" key="3">
    <source>
        <dbReference type="EMBL" id="CEM06652.1"/>
    </source>
</evidence>
<dbReference type="Gene3D" id="3.60.40.10">
    <property type="entry name" value="PPM-type phosphatase domain"/>
    <property type="match status" value="1"/>
</dbReference>
<feature type="compositionally biased region" description="Basic and acidic residues" evidence="1">
    <location>
        <begin position="488"/>
        <end position="498"/>
    </location>
</feature>
<reference evidence="3 4" key="1">
    <citation type="submission" date="2014-11" db="EMBL/GenBank/DDBJ databases">
        <authorList>
            <person name="Zhu J."/>
            <person name="Qi W."/>
            <person name="Song R."/>
        </authorList>
    </citation>
    <scope>NUCLEOTIDE SEQUENCE [LARGE SCALE GENOMIC DNA]</scope>
</reference>
<dbReference type="PANTHER" id="PTHR13832">
    <property type="entry name" value="PROTEIN PHOSPHATASE 2C"/>
    <property type="match status" value="1"/>
</dbReference>
<dbReference type="SMART" id="SM00332">
    <property type="entry name" value="PP2Cc"/>
    <property type="match status" value="1"/>
</dbReference>